<proteinExistence type="predicted"/>
<accession>A0A482IEC4</accession>
<dbReference type="GO" id="GO:0004519">
    <property type="term" value="F:endonuclease activity"/>
    <property type="evidence" value="ECO:0007669"/>
    <property type="project" value="UniProtKB-KW"/>
</dbReference>
<organism evidence="1 2">
    <name type="scientific">Synechococcus phage S-B28</name>
    <dbReference type="NCBI Taxonomy" id="2545435"/>
    <lineage>
        <taxon>Viruses</taxon>
        <taxon>Duplodnaviria</taxon>
        <taxon>Heunggongvirae</taxon>
        <taxon>Uroviricota</taxon>
        <taxon>Caudoviricetes</taxon>
        <taxon>Autographivirales</taxon>
        <taxon>Sechaudvirinae</taxon>
        <taxon>Qadamvirus</taxon>
        <taxon>Qadamvirus SB28</taxon>
    </lineage>
</organism>
<protein>
    <submittedName>
        <fullName evidence="1">Putative integration and excision endonuclease VII</fullName>
    </submittedName>
</protein>
<evidence type="ECO:0000313" key="1">
    <source>
        <dbReference type="EMBL" id="QBP05798.1"/>
    </source>
</evidence>
<keyword evidence="1" id="KW-0540">Nuclease</keyword>
<dbReference type="InterPro" id="IPR044925">
    <property type="entry name" value="His-Me_finger_sf"/>
</dbReference>
<dbReference type="Pfam" id="PF02945">
    <property type="entry name" value="Endonuclease_7"/>
    <property type="match status" value="1"/>
</dbReference>
<dbReference type="InterPro" id="IPR038563">
    <property type="entry name" value="Endonuclease_7_sf"/>
</dbReference>
<keyword evidence="2" id="KW-1185">Reference proteome</keyword>
<dbReference type="InterPro" id="IPR004211">
    <property type="entry name" value="Endonuclease_7"/>
</dbReference>
<dbReference type="EMBL" id="MK016662">
    <property type="protein sequence ID" value="QBP05798.1"/>
    <property type="molecule type" value="Genomic_DNA"/>
</dbReference>
<keyword evidence="1" id="KW-0255">Endonuclease</keyword>
<evidence type="ECO:0000313" key="2">
    <source>
        <dbReference type="Proteomes" id="UP000295590"/>
    </source>
</evidence>
<name>A0A482IEC4_9CAUD</name>
<reference evidence="1 2" key="1">
    <citation type="submission" date="2018-10" db="EMBL/GenBank/DDBJ databases">
        <title>Isolation and Genetic Analysis of a Novel Cyanophage S-LB68 from the Huang Bohai.</title>
        <authorList>
            <person name="Liu X."/>
        </authorList>
    </citation>
    <scope>NUCLEOTIDE SEQUENCE [LARGE SCALE GENOMIC DNA]</scope>
</reference>
<dbReference type="Gene3D" id="3.40.1800.10">
    <property type="entry name" value="His-Me finger endonucleases"/>
    <property type="match status" value="1"/>
</dbReference>
<dbReference type="SUPFAM" id="SSF54060">
    <property type="entry name" value="His-Me finger endonucleases"/>
    <property type="match status" value="1"/>
</dbReference>
<dbReference type="GeneID" id="55012382"/>
<dbReference type="KEGG" id="vg:55012382"/>
<keyword evidence="1" id="KW-0378">Hydrolase</keyword>
<sequence length="133" mass="15362">MNRTCKSCGEDKLISEFYPHKQSKDGYLRHCKVCISSKRKKEYCSTKARTAHIKSKYGLSEKDYTILFEKQQGRCKICGKENPDDYHGLCVDHDHKTGKVRGLLCHNCNSALGNFYDNVDYLLSAVDYLRNQQ</sequence>
<dbReference type="Proteomes" id="UP000295590">
    <property type="component" value="Segment"/>
</dbReference>
<dbReference type="RefSeq" id="YP_009820935.1">
    <property type="nucleotide sequence ID" value="NC_048171.1"/>
</dbReference>